<gene>
    <name evidence="1" type="ORF">ABFZ84_11690</name>
</gene>
<accession>A0ABV3Z5X1</accession>
<evidence type="ECO:0000313" key="2">
    <source>
        <dbReference type="Proteomes" id="UP001560685"/>
    </source>
</evidence>
<sequence length="108" mass="12223">MRGPVKKSDTNTRARDQKALFDALSKLESGKETARFLRDLATPAELEAFAERWRIARMLDEGRYSYREISAATGASTTTVGRVARFLRDEAHQGYRLVLDRNKNTSGE</sequence>
<reference evidence="1 2" key="1">
    <citation type="submission" date="2024-05" db="EMBL/GenBank/DDBJ databases">
        <title>Three bacterial strains, DH-69, EH-24, and ECK-19 isolated from coastal sediments.</title>
        <authorList>
            <person name="Ye Y.-Q."/>
            <person name="Du Z.-J."/>
        </authorList>
    </citation>
    <scope>NUCLEOTIDE SEQUENCE [LARGE SCALE GENOMIC DNA]</scope>
    <source>
        <strain evidence="1 2">ECK-19</strain>
    </source>
</reference>
<organism evidence="1 2">
    <name type="scientific">Hyphococcus lacteus</name>
    <dbReference type="NCBI Taxonomy" id="3143536"/>
    <lineage>
        <taxon>Bacteria</taxon>
        <taxon>Pseudomonadati</taxon>
        <taxon>Pseudomonadota</taxon>
        <taxon>Alphaproteobacteria</taxon>
        <taxon>Parvularculales</taxon>
        <taxon>Parvularculaceae</taxon>
        <taxon>Hyphococcus</taxon>
    </lineage>
</organism>
<dbReference type="RefSeq" id="WP_369314195.1">
    <property type="nucleotide sequence ID" value="NZ_JBEHZE010000001.1"/>
</dbReference>
<dbReference type="Proteomes" id="UP001560685">
    <property type="component" value="Unassembled WGS sequence"/>
</dbReference>
<proteinExistence type="predicted"/>
<dbReference type="PIRSF" id="PIRSF012508">
    <property type="entry name" value="YerC"/>
    <property type="match status" value="1"/>
</dbReference>
<dbReference type="InterPro" id="IPR013368">
    <property type="entry name" value="YecD_YerC"/>
</dbReference>
<comment type="caution">
    <text evidence="1">The sequence shown here is derived from an EMBL/GenBank/DDBJ whole genome shotgun (WGS) entry which is preliminary data.</text>
</comment>
<name>A0ABV3Z5X1_9PROT</name>
<keyword evidence="2" id="KW-1185">Reference proteome</keyword>
<protein>
    <submittedName>
        <fullName evidence="1">YerC/YecD family TrpR-related protein</fullName>
    </submittedName>
</protein>
<dbReference type="PANTHER" id="PTHR40080">
    <property type="entry name" value="LMO1763 PROTEIN"/>
    <property type="match status" value="1"/>
</dbReference>
<dbReference type="NCBIfam" id="TIGR02531">
    <property type="entry name" value="yecD_yerC"/>
    <property type="match status" value="1"/>
</dbReference>
<evidence type="ECO:0000313" key="1">
    <source>
        <dbReference type="EMBL" id="MEX6634206.1"/>
    </source>
</evidence>
<dbReference type="PANTHER" id="PTHR40080:SF1">
    <property type="entry name" value="TRPR-LIKE PROTEIN YERC_YECD"/>
    <property type="match status" value="1"/>
</dbReference>
<dbReference type="SUPFAM" id="SSF48295">
    <property type="entry name" value="TrpR-like"/>
    <property type="match status" value="1"/>
</dbReference>
<dbReference type="InterPro" id="IPR038116">
    <property type="entry name" value="TrpR-like_sf"/>
</dbReference>
<dbReference type="InterPro" id="IPR000831">
    <property type="entry name" value="Trp_repress"/>
</dbReference>
<dbReference type="Pfam" id="PF01371">
    <property type="entry name" value="Trp_repressor"/>
    <property type="match status" value="1"/>
</dbReference>
<dbReference type="Gene3D" id="1.10.1270.10">
    <property type="entry name" value="TrpR-like"/>
    <property type="match status" value="1"/>
</dbReference>
<dbReference type="InterPro" id="IPR010921">
    <property type="entry name" value="Trp_repressor/repl_initiator"/>
</dbReference>
<dbReference type="EMBL" id="JBEHZE010000001">
    <property type="protein sequence ID" value="MEX6634206.1"/>
    <property type="molecule type" value="Genomic_DNA"/>
</dbReference>